<keyword evidence="5 6" id="KW-0472">Membrane</keyword>
<comment type="caution">
    <text evidence="7">The sequence shown here is derived from an EMBL/GenBank/DDBJ whole genome shotgun (WGS) entry which is preliminary data.</text>
</comment>
<dbReference type="RefSeq" id="WP_132702754.1">
    <property type="nucleotide sequence ID" value="NZ_SLZR01000015.1"/>
</dbReference>
<dbReference type="Pfam" id="PF02690">
    <property type="entry name" value="Na_Pi_cotrans"/>
    <property type="match status" value="2"/>
</dbReference>
<dbReference type="GO" id="GO:0005886">
    <property type="term" value="C:plasma membrane"/>
    <property type="evidence" value="ECO:0007669"/>
    <property type="project" value="UniProtKB-SubCell"/>
</dbReference>
<evidence type="ECO:0000313" key="8">
    <source>
        <dbReference type="Proteomes" id="UP000295793"/>
    </source>
</evidence>
<proteinExistence type="predicted"/>
<evidence type="ECO:0000256" key="3">
    <source>
        <dbReference type="ARBA" id="ARBA00022692"/>
    </source>
</evidence>
<comment type="subcellular location">
    <subcellularLocation>
        <location evidence="1">Cell membrane</location>
        <topology evidence="1">Multi-pass membrane protein</topology>
    </subcellularLocation>
</comment>
<sequence length="608" mass="66821">MVRRLFLFSGLIFLFGSLWWTSHVQQIGAGVAIFLFGMLSMDEGFRAFTGGTLERLLSVSTNRLWKSVSFGVLSTTLVQSSSLISVITISFLSSGLLQLSQGIGIILGANIGTTTGAWLVAAVGLKVKISAYAMPMLMVGIVLVMQSHKSLKGIGHILTGLGFLFLGIYFMKEGFDAFRSAIDLTRFAVEGWQGLLLFTFFGLLATVIMQSSHATLVLIITALASNQITYDNAIALAIGANIGTTVTAVIGAIGSNAAGRQLAAAHLVFNGITALVALIFIQQLIQSVEFLSALFGIGATDYTLKLSLFHTIFNVLGVALILPFVHKLAALLRRIISDDRRQQLTLPVHRKDMRNEEVQTQFLSKSVMAHPDTGVKAILSETGRLWDNAIAVIAYSLYLNRSDIESEQKIALAVISVDANAEKTDVEELYSRYIRPLNAAIFEAANQLPKPLSEAQAETIFKIKLACRDLMNAVKDTKHLQKNVHKFNQHENVEIRKQYRNIRKQLATVLNRLQQIMVIPEEEEALVAFAEVQQALQKQDILSNGELDQLIARGKIPRTLISSLMNDSQYCLDIGQRLIQMAQTLYWCSSGNERSAAESLILENDEVA</sequence>
<evidence type="ECO:0000256" key="5">
    <source>
        <dbReference type="ARBA" id="ARBA00023136"/>
    </source>
</evidence>
<evidence type="ECO:0000256" key="6">
    <source>
        <dbReference type="SAM" id="Phobius"/>
    </source>
</evidence>
<keyword evidence="3 6" id="KW-0812">Transmembrane</keyword>
<keyword evidence="4 6" id="KW-1133">Transmembrane helix</keyword>
<accession>A0A4R3I275</accession>
<reference evidence="7 8" key="1">
    <citation type="submission" date="2019-03" db="EMBL/GenBank/DDBJ databases">
        <title>Genomic Encyclopedia of Archaeal and Bacterial Type Strains, Phase II (KMG-II): from individual species to whole genera.</title>
        <authorList>
            <person name="Goeker M."/>
        </authorList>
    </citation>
    <scope>NUCLEOTIDE SEQUENCE [LARGE SCALE GENOMIC DNA]</scope>
    <source>
        <strain evidence="7 8">DSM 15388</strain>
    </source>
</reference>
<evidence type="ECO:0000313" key="7">
    <source>
        <dbReference type="EMBL" id="TCS38735.1"/>
    </source>
</evidence>
<dbReference type="NCBIfam" id="NF037997">
    <property type="entry name" value="Na_Pi_symport"/>
    <property type="match status" value="1"/>
</dbReference>
<feature type="transmembrane region" description="Helical" evidence="6">
    <location>
        <begin position="267"/>
        <end position="286"/>
    </location>
</feature>
<dbReference type="EMBL" id="SLZR01000015">
    <property type="protein sequence ID" value="TCS38735.1"/>
    <property type="molecule type" value="Genomic_DNA"/>
</dbReference>
<dbReference type="PANTHER" id="PTHR10010:SF46">
    <property type="entry name" value="SODIUM-DEPENDENT PHOSPHATE TRANSPORT PROTEIN 2B"/>
    <property type="match status" value="1"/>
</dbReference>
<evidence type="ECO:0000256" key="1">
    <source>
        <dbReference type="ARBA" id="ARBA00004651"/>
    </source>
</evidence>
<feature type="transmembrane region" description="Helical" evidence="6">
    <location>
        <begin position="103"/>
        <end position="122"/>
    </location>
</feature>
<keyword evidence="2" id="KW-1003">Cell membrane</keyword>
<protein>
    <submittedName>
        <fullName evidence="7">Phosphate:Na+ symporter</fullName>
    </submittedName>
</protein>
<evidence type="ECO:0000256" key="4">
    <source>
        <dbReference type="ARBA" id="ARBA00022989"/>
    </source>
</evidence>
<dbReference type="GO" id="GO:0044341">
    <property type="term" value="P:sodium-dependent phosphate transport"/>
    <property type="evidence" value="ECO:0007669"/>
    <property type="project" value="InterPro"/>
</dbReference>
<organism evidence="7 8">
    <name type="scientific">Reinekea marinisedimentorum</name>
    <dbReference type="NCBI Taxonomy" id="230495"/>
    <lineage>
        <taxon>Bacteria</taxon>
        <taxon>Pseudomonadati</taxon>
        <taxon>Pseudomonadota</taxon>
        <taxon>Gammaproteobacteria</taxon>
        <taxon>Oceanospirillales</taxon>
        <taxon>Saccharospirillaceae</taxon>
        <taxon>Reinekea</taxon>
    </lineage>
</organism>
<dbReference type="InterPro" id="IPR003841">
    <property type="entry name" value="Na/Pi_transpt"/>
</dbReference>
<feature type="transmembrane region" description="Helical" evidence="6">
    <location>
        <begin position="5"/>
        <end position="21"/>
    </location>
</feature>
<feature type="transmembrane region" description="Helical" evidence="6">
    <location>
        <begin position="129"/>
        <end position="147"/>
    </location>
</feature>
<dbReference type="OrthoDB" id="9763003at2"/>
<feature type="transmembrane region" description="Helical" evidence="6">
    <location>
        <begin position="27"/>
        <end position="48"/>
    </location>
</feature>
<feature type="transmembrane region" description="Helical" evidence="6">
    <location>
        <begin position="233"/>
        <end position="255"/>
    </location>
</feature>
<gene>
    <name evidence="7" type="ORF">BCF53_1159</name>
</gene>
<evidence type="ECO:0000256" key="2">
    <source>
        <dbReference type="ARBA" id="ARBA00022475"/>
    </source>
</evidence>
<feature type="transmembrane region" description="Helical" evidence="6">
    <location>
        <begin position="306"/>
        <end position="325"/>
    </location>
</feature>
<feature type="transmembrane region" description="Helical" evidence="6">
    <location>
        <begin position="192"/>
        <end position="221"/>
    </location>
</feature>
<dbReference type="AlphaFoldDB" id="A0A4R3I275"/>
<dbReference type="GO" id="GO:0005436">
    <property type="term" value="F:sodium:phosphate symporter activity"/>
    <property type="evidence" value="ECO:0007669"/>
    <property type="project" value="InterPro"/>
</dbReference>
<feature type="transmembrane region" description="Helical" evidence="6">
    <location>
        <begin position="68"/>
        <end position="91"/>
    </location>
</feature>
<feature type="transmembrane region" description="Helical" evidence="6">
    <location>
        <begin position="153"/>
        <end position="171"/>
    </location>
</feature>
<keyword evidence="8" id="KW-1185">Reference proteome</keyword>
<dbReference type="Proteomes" id="UP000295793">
    <property type="component" value="Unassembled WGS sequence"/>
</dbReference>
<name>A0A4R3I275_9GAMM</name>
<dbReference type="PANTHER" id="PTHR10010">
    <property type="entry name" value="SOLUTE CARRIER FAMILY 34 SODIUM PHOSPHATE , MEMBER 2-RELATED"/>
    <property type="match status" value="1"/>
</dbReference>